<dbReference type="Proteomes" id="UP001501734">
    <property type="component" value="Unassembled WGS sequence"/>
</dbReference>
<sequence length="76" mass="8933">MISDNIKGDSYAQVRYFWDDYFSEPGLFETIQFELAHSTAARHAWFDFTPEVFGKIPNKKAFEVQDGWVLYGDFIK</sequence>
<name>A0ABP7VWV9_9BACI</name>
<comment type="caution">
    <text evidence="1">The sequence shown here is derived from an EMBL/GenBank/DDBJ whole genome shotgun (WGS) entry which is preliminary data.</text>
</comment>
<proteinExistence type="predicted"/>
<accession>A0ABP7VWV9</accession>
<evidence type="ECO:0000313" key="1">
    <source>
        <dbReference type="EMBL" id="GAA4075932.1"/>
    </source>
</evidence>
<evidence type="ECO:0000313" key="2">
    <source>
        <dbReference type="Proteomes" id="UP001501734"/>
    </source>
</evidence>
<organism evidence="1 2">
    <name type="scientific">Amphibacillus indicireducens</name>
    <dbReference type="NCBI Taxonomy" id="1076330"/>
    <lineage>
        <taxon>Bacteria</taxon>
        <taxon>Bacillati</taxon>
        <taxon>Bacillota</taxon>
        <taxon>Bacilli</taxon>
        <taxon>Bacillales</taxon>
        <taxon>Bacillaceae</taxon>
        <taxon>Amphibacillus</taxon>
    </lineage>
</organism>
<gene>
    <name evidence="1" type="ORF">GCM10022410_21060</name>
</gene>
<reference evidence="2" key="1">
    <citation type="journal article" date="2019" name="Int. J. Syst. Evol. Microbiol.">
        <title>The Global Catalogue of Microorganisms (GCM) 10K type strain sequencing project: providing services to taxonomists for standard genome sequencing and annotation.</title>
        <authorList>
            <consortium name="The Broad Institute Genomics Platform"/>
            <consortium name="The Broad Institute Genome Sequencing Center for Infectious Disease"/>
            <person name="Wu L."/>
            <person name="Ma J."/>
        </authorList>
    </citation>
    <scope>NUCLEOTIDE SEQUENCE [LARGE SCALE GENOMIC DNA]</scope>
    <source>
        <strain evidence="2">JCM 17250</strain>
    </source>
</reference>
<keyword evidence="2" id="KW-1185">Reference proteome</keyword>
<protein>
    <submittedName>
        <fullName evidence="1">Uncharacterized protein</fullName>
    </submittedName>
</protein>
<dbReference type="EMBL" id="BAABDL010000117">
    <property type="protein sequence ID" value="GAA4075932.1"/>
    <property type="molecule type" value="Genomic_DNA"/>
</dbReference>